<evidence type="ECO:0000256" key="1">
    <source>
        <dbReference type="SAM" id="Phobius"/>
    </source>
</evidence>
<keyword evidence="1" id="KW-0472">Membrane</keyword>
<proteinExistence type="predicted"/>
<dbReference type="RefSeq" id="YP_010113331.1">
    <property type="nucleotide sequence ID" value="NC_055901.1"/>
</dbReference>
<name>A0A7M1RUX8_9CAUD</name>
<feature type="transmembrane region" description="Helical" evidence="1">
    <location>
        <begin position="27"/>
        <end position="46"/>
    </location>
</feature>
<dbReference type="EMBL" id="MT774408">
    <property type="protein sequence ID" value="QOR57691.1"/>
    <property type="molecule type" value="Genomic_DNA"/>
</dbReference>
<dbReference type="Proteomes" id="UP000594028">
    <property type="component" value="Segment"/>
</dbReference>
<keyword evidence="1" id="KW-0812">Transmembrane</keyword>
<organism evidence="2 3">
    <name type="scientific">uncultured phage cr130_1</name>
    <dbReference type="NCBI Taxonomy" id="2772092"/>
    <lineage>
        <taxon>Viruses</taxon>
        <taxon>Duplodnaviria</taxon>
        <taxon>Heunggongvirae</taxon>
        <taxon>Uroviricota</taxon>
        <taxon>Caudoviricetes</taxon>
        <taxon>Crassvirales</taxon>
        <taxon>Suoliviridae</taxon>
        <taxon>Oafivirinae</taxon>
        <taxon>Chuhaivirus</taxon>
        <taxon>Chuhaivirus simiae</taxon>
    </lineage>
</organism>
<protein>
    <submittedName>
        <fullName evidence="2">Uncharacterized protein</fullName>
    </submittedName>
</protein>
<reference evidence="2 3" key="1">
    <citation type="submission" date="2020-07" db="EMBL/GenBank/DDBJ databases">
        <title>Taxonomic proposal: Crassvirales, a new order of highly abundant and diverse bacterial viruses.</title>
        <authorList>
            <person name="Shkoporov A.N."/>
            <person name="Stockdale S.R."/>
            <person name="Guerin E."/>
            <person name="Ross R.P."/>
            <person name="Hill C."/>
        </authorList>
    </citation>
    <scope>NUCLEOTIDE SEQUENCE [LARGE SCALE GENOMIC DNA]</scope>
</reference>
<keyword evidence="3" id="KW-1185">Reference proteome</keyword>
<evidence type="ECO:0000313" key="2">
    <source>
        <dbReference type="EMBL" id="QOR57691.1"/>
    </source>
</evidence>
<dbReference type="GeneID" id="65131844"/>
<keyword evidence="1" id="KW-1133">Transmembrane helix</keyword>
<accession>A0A7M1RUX8</accession>
<dbReference type="KEGG" id="vg:65131844"/>
<evidence type="ECO:0000313" key="3">
    <source>
        <dbReference type="Proteomes" id="UP000594028"/>
    </source>
</evidence>
<sequence>MFVLWFIIGIVLICCISRYNESNKLFWTLFTSYIGAFALTTVVLSAHNKPSKQNVDQVYSTQLCEDTSNAICALLTDVFSTTNGTEKSEPVAVSKSTPEPINIRTISEDCMLGIVKPFNPQLCIPISTHLDQNDLFLGVLT</sequence>